<evidence type="ECO:0000256" key="1">
    <source>
        <dbReference type="PROSITE-ProRule" id="PRU00047"/>
    </source>
</evidence>
<keyword evidence="1" id="KW-0862">Zinc</keyword>
<name>A0ABM1XVH8_AEDAL</name>
<evidence type="ECO:0000313" key="4">
    <source>
        <dbReference type="EnsemblMetazoa" id="AALFPA23_003271.P3529"/>
    </source>
</evidence>
<proteinExistence type="predicted"/>
<dbReference type="RefSeq" id="XP_062701713.1">
    <property type="nucleotide sequence ID" value="XM_062845729.1"/>
</dbReference>
<keyword evidence="1" id="KW-0479">Metal-binding</keyword>
<reference evidence="4" key="2">
    <citation type="submission" date="2025-05" db="UniProtKB">
        <authorList>
            <consortium name="EnsemblMetazoa"/>
        </authorList>
    </citation>
    <scope>IDENTIFICATION</scope>
    <source>
        <strain evidence="4">Foshan</strain>
    </source>
</reference>
<dbReference type="Gene3D" id="4.10.60.10">
    <property type="entry name" value="Zinc finger, CCHC-type"/>
    <property type="match status" value="1"/>
</dbReference>
<reference evidence="5" key="1">
    <citation type="journal article" date="2015" name="Proc. Natl. Acad. Sci. U.S.A.">
        <title>Genome sequence of the Asian Tiger mosquito, Aedes albopictus, reveals insights into its biology, genetics, and evolution.</title>
        <authorList>
            <person name="Chen X.G."/>
            <person name="Jiang X."/>
            <person name="Gu J."/>
            <person name="Xu M."/>
            <person name="Wu Y."/>
            <person name="Deng Y."/>
            <person name="Zhang C."/>
            <person name="Bonizzoni M."/>
            <person name="Dermauw W."/>
            <person name="Vontas J."/>
            <person name="Armbruster P."/>
            <person name="Huang X."/>
            <person name="Yang Y."/>
            <person name="Zhang H."/>
            <person name="He W."/>
            <person name="Peng H."/>
            <person name="Liu Y."/>
            <person name="Wu K."/>
            <person name="Chen J."/>
            <person name="Lirakis M."/>
            <person name="Topalis P."/>
            <person name="Van Leeuwen T."/>
            <person name="Hall A.B."/>
            <person name="Jiang X."/>
            <person name="Thorpe C."/>
            <person name="Mueller R.L."/>
            <person name="Sun C."/>
            <person name="Waterhouse R.M."/>
            <person name="Yan G."/>
            <person name="Tu Z.J."/>
            <person name="Fang X."/>
            <person name="James A.A."/>
        </authorList>
    </citation>
    <scope>NUCLEOTIDE SEQUENCE [LARGE SCALE GENOMIC DNA]</scope>
    <source>
        <strain evidence="5">Foshan</strain>
    </source>
</reference>
<evidence type="ECO:0000313" key="5">
    <source>
        <dbReference type="Proteomes" id="UP000069940"/>
    </source>
</evidence>
<sequence length="773" mass="88066">MNYYHINEQCLEEDEVNYELRIRGFAIEGPLETRRRALRRMLRESETTQVKNTWYSIEDEYVGIPVKLQQIELAIRNRVGQGCLSRLVHLHKRVRRYQVNSVEQQEKKRMLLSAVTQMALQYFGVNLDILAQAVPVMTLVTGPEEANAPSVPDGPVAMTRAEGGVGANTAHQSLRDDLIVFSPYPNDGAGMESRRHTFPVTINQAARLDMLQPIVAPQPQRASAPEDGEPNGDPGTPQFRKTVQVQLNRRPSTQGPASVPMSGVAFQVNPFDRPAGVERGQEPVNHHQDELLGKGHPKRNFSPDLEDGTSYYGSLDTSSLNRQVRAENKVASNEFVRVSEMEAYIKNCIGQMTREIVDNLTDRFTHVGLMEPKQAEGLRTEPIGRTFPAAPVLTGQGFQSENRGKEVNFPSGMFSQLPNSSMSFKQPQLQPTVSPEPFPNPYRRSDISPDQPRLQPLTQSGLLGPFGTGNLMGSQLNQTSYMRQRLPHQTCNIIEKWPKFSGEGNAVPVVDFLRQIEILSRSYQVSQEELRVHAHMLFKGDAYVWFTAYDDKMDSWDRLVTMLKMRYDNPNRDKSIREDMRNRKQKPSEPFSAYLTDIEAMSQRLIRKMSDAEKFDLVMDNLKLSYRRRLALQPIQSLDHLAQLCYQFDSLESNMYLTRTVTKPVVLNQIFAEDELEDLEEVAEEDDPTVMALRPKMSRKDSNKFPGPNMASEQQSTDQPLCWNCRSLGHMWRECTQRKTLFCHICGHTNTTAYQCPQKHNLKPRETSDSKNE</sequence>
<keyword evidence="1" id="KW-0863">Zinc-finger</keyword>
<organism evidence="4 5">
    <name type="scientific">Aedes albopictus</name>
    <name type="common">Asian tiger mosquito</name>
    <name type="synonym">Stegomyia albopicta</name>
    <dbReference type="NCBI Taxonomy" id="7160"/>
    <lineage>
        <taxon>Eukaryota</taxon>
        <taxon>Metazoa</taxon>
        <taxon>Ecdysozoa</taxon>
        <taxon>Arthropoda</taxon>
        <taxon>Hexapoda</taxon>
        <taxon>Insecta</taxon>
        <taxon>Pterygota</taxon>
        <taxon>Neoptera</taxon>
        <taxon>Endopterygota</taxon>
        <taxon>Diptera</taxon>
        <taxon>Nematocera</taxon>
        <taxon>Culicoidea</taxon>
        <taxon>Culicidae</taxon>
        <taxon>Culicinae</taxon>
        <taxon>Aedini</taxon>
        <taxon>Aedes</taxon>
        <taxon>Stegomyia</taxon>
    </lineage>
</organism>
<dbReference type="SMART" id="SM00343">
    <property type="entry name" value="ZnF_C2HC"/>
    <property type="match status" value="2"/>
</dbReference>
<dbReference type="GeneID" id="134285250"/>
<protein>
    <recommendedName>
        <fullName evidence="3">CCHC-type domain-containing protein</fullName>
    </recommendedName>
</protein>
<feature type="domain" description="CCHC-type" evidence="3">
    <location>
        <begin position="722"/>
        <end position="737"/>
    </location>
</feature>
<dbReference type="Proteomes" id="UP000069940">
    <property type="component" value="Unassembled WGS sequence"/>
</dbReference>
<dbReference type="EnsemblMetazoa" id="AALFPA23_003271.R3529">
    <property type="protein sequence ID" value="AALFPA23_003271.P3529"/>
    <property type="gene ID" value="AALFPA23_003271"/>
</dbReference>
<dbReference type="SUPFAM" id="SSF57756">
    <property type="entry name" value="Retrovirus zinc finger-like domains"/>
    <property type="match status" value="1"/>
</dbReference>
<keyword evidence="5" id="KW-1185">Reference proteome</keyword>
<accession>A0ABM1XVH8</accession>
<dbReference type="Pfam" id="PF19259">
    <property type="entry name" value="Ty3_capsid"/>
    <property type="match status" value="1"/>
</dbReference>
<feature type="region of interest" description="Disordered" evidence="2">
    <location>
        <begin position="417"/>
        <end position="452"/>
    </location>
</feature>
<evidence type="ECO:0000259" key="3">
    <source>
        <dbReference type="PROSITE" id="PS50158"/>
    </source>
</evidence>
<evidence type="ECO:0000256" key="2">
    <source>
        <dbReference type="SAM" id="MobiDB-lite"/>
    </source>
</evidence>
<dbReference type="InterPro" id="IPR001878">
    <property type="entry name" value="Znf_CCHC"/>
</dbReference>
<dbReference type="InterPro" id="IPR045358">
    <property type="entry name" value="Ty3_capsid"/>
</dbReference>
<dbReference type="PROSITE" id="PS50158">
    <property type="entry name" value="ZF_CCHC"/>
    <property type="match status" value="1"/>
</dbReference>
<feature type="region of interest" description="Disordered" evidence="2">
    <location>
        <begin position="218"/>
        <end position="239"/>
    </location>
</feature>
<feature type="compositionally biased region" description="Polar residues" evidence="2">
    <location>
        <begin position="417"/>
        <end position="433"/>
    </location>
</feature>
<dbReference type="InterPro" id="IPR036875">
    <property type="entry name" value="Znf_CCHC_sf"/>
</dbReference>